<dbReference type="PANTHER" id="PTHR34610">
    <property type="entry name" value="SSL7007 PROTEIN"/>
    <property type="match status" value="1"/>
</dbReference>
<organism evidence="2 3">
    <name type="scientific">Candidatus Brocadia fulgida</name>
    <dbReference type="NCBI Taxonomy" id="380242"/>
    <lineage>
        <taxon>Bacteria</taxon>
        <taxon>Pseudomonadati</taxon>
        <taxon>Planctomycetota</taxon>
        <taxon>Candidatus Brocadiia</taxon>
        <taxon>Candidatus Brocadiales</taxon>
        <taxon>Candidatus Brocadiaceae</taxon>
        <taxon>Candidatus Brocadia</taxon>
    </lineage>
</organism>
<name>A0A0M2UUE7_9BACT</name>
<reference evidence="2 3" key="1">
    <citation type="journal article" date="2013" name="BMC Microbiol.">
        <title>Identification of the type II cytochrome c maturation pathway in anammox bacteria by comparative genomics.</title>
        <authorList>
            <person name="Ferousi C."/>
            <person name="Speth D.R."/>
            <person name="Reimann J."/>
            <person name="Op den Camp H.J."/>
            <person name="Allen J.W."/>
            <person name="Keltjens J.T."/>
            <person name="Jetten M.S."/>
        </authorList>
    </citation>
    <scope>NUCLEOTIDE SEQUENCE [LARGE SCALE GENOMIC DNA]</scope>
    <source>
        <strain evidence="2">RU1</strain>
    </source>
</reference>
<sequence>MYCTDSLDELVRILSSKFTLAASEIYKIILDIKSIGRRITISSKEHPISDDPSDNLFVNLAMDGNAKIIVSGDSHLLRLKKYKGIDIITVAEFVKRFL</sequence>
<proteinExistence type="predicted"/>
<dbReference type="AlphaFoldDB" id="A0A0M2UUE7"/>
<gene>
    <name evidence="2" type="ORF">BROFUL_01610</name>
</gene>
<dbReference type="InterPro" id="IPR029060">
    <property type="entry name" value="PIN-like_dom_sf"/>
</dbReference>
<evidence type="ECO:0000313" key="2">
    <source>
        <dbReference type="EMBL" id="KKO19678.1"/>
    </source>
</evidence>
<accession>A0A0M2UUE7</accession>
<dbReference type="Pfam" id="PF13470">
    <property type="entry name" value="PIN_3"/>
    <property type="match status" value="1"/>
</dbReference>
<feature type="domain" description="PIN" evidence="1">
    <location>
        <begin position="3"/>
        <end position="74"/>
    </location>
</feature>
<dbReference type="SUPFAM" id="SSF88723">
    <property type="entry name" value="PIN domain-like"/>
    <property type="match status" value="1"/>
</dbReference>
<protein>
    <recommendedName>
        <fullName evidence="1">PIN domain-containing protein</fullName>
    </recommendedName>
</protein>
<dbReference type="InterPro" id="IPR002850">
    <property type="entry name" value="PIN_toxin-like"/>
</dbReference>
<dbReference type="EMBL" id="LAQJ01000169">
    <property type="protein sequence ID" value="KKO19678.1"/>
    <property type="molecule type" value="Genomic_DNA"/>
</dbReference>
<dbReference type="Proteomes" id="UP000034954">
    <property type="component" value="Unassembled WGS sequence"/>
</dbReference>
<dbReference type="InterPro" id="IPR002716">
    <property type="entry name" value="PIN_dom"/>
</dbReference>
<dbReference type="NCBIfam" id="TIGR00305">
    <property type="entry name" value="putative toxin-antitoxin system toxin component, PIN family"/>
    <property type="match status" value="1"/>
</dbReference>
<dbReference type="PANTHER" id="PTHR34610:SF3">
    <property type="entry name" value="SSL7007 PROTEIN"/>
    <property type="match status" value="1"/>
</dbReference>
<evidence type="ECO:0000313" key="3">
    <source>
        <dbReference type="Proteomes" id="UP000034954"/>
    </source>
</evidence>
<comment type="caution">
    <text evidence="2">The sequence shown here is derived from an EMBL/GenBank/DDBJ whole genome shotgun (WGS) entry which is preliminary data.</text>
</comment>
<keyword evidence="3" id="KW-1185">Reference proteome</keyword>
<evidence type="ECO:0000259" key="1">
    <source>
        <dbReference type="Pfam" id="PF13470"/>
    </source>
</evidence>